<evidence type="ECO:0000259" key="2">
    <source>
        <dbReference type="Pfam" id="PF12146"/>
    </source>
</evidence>
<dbReference type="OrthoDB" id="9809549at2"/>
<protein>
    <recommendedName>
        <fullName evidence="2">Serine aminopeptidase S33 domain-containing protein</fullName>
    </recommendedName>
</protein>
<dbReference type="InterPro" id="IPR022742">
    <property type="entry name" value="Hydrolase_4"/>
</dbReference>
<dbReference type="RefSeq" id="WP_018083600.1">
    <property type="nucleotide sequence ID" value="NZ_AQWM01000037.1"/>
</dbReference>
<proteinExistence type="predicted"/>
<dbReference type="Proteomes" id="UP000017837">
    <property type="component" value="Unassembled WGS sequence"/>
</dbReference>
<feature type="signal peptide" evidence="1">
    <location>
        <begin position="1"/>
        <end position="20"/>
    </location>
</feature>
<dbReference type="STRING" id="1121022.GCA_000376105_03916"/>
<accession>V4R1R3</accession>
<dbReference type="GO" id="GO:0052689">
    <property type="term" value="F:carboxylic ester hydrolase activity"/>
    <property type="evidence" value="ECO:0007669"/>
    <property type="project" value="TreeGrafter"/>
</dbReference>
<comment type="caution">
    <text evidence="3">The sequence shown here is derived from an EMBL/GenBank/DDBJ whole genome shotgun (WGS) entry which is preliminary data.</text>
</comment>
<keyword evidence="1" id="KW-0732">Signal</keyword>
<dbReference type="PANTHER" id="PTHR43265:SF1">
    <property type="entry name" value="ESTERASE ESTD"/>
    <property type="match status" value="1"/>
</dbReference>
<gene>
    <name evidence="3" type="ORF">ABENE_19065</name>
</gene>
<dbReference type="InterPro" id="IPR029058">
    <property type="entry name" value="AB_hydrolase_fold"/>
</dbReference>
<reference evidence="3 4" key="1">
    <citation type="journal article" date="2014" name="Nature">
        <title>Sequential evolution of bacterial morphology by co-option of a developmental regulator.</title>
        <authorList>
            <person name="Jiang C."/>
            <person name="Brown P.J."/>
            <person name="Ducret A."/>
            <person name="Brun Y.V."/>
        </authorList>
    </citation>
    <scope>NUCLEOTIDE SEQUENCE [LARGE SCALE GENOMIC DNA]</scope>
    <source>
        <strain evidence="3 4">DSM 16100</strain>
    </source>
</reference>
<dbReference type="eggNOG" id="COG1073">
    <property type="taxonomic scope" value="Bacteria"/>
</dbReference>
<sequence>MIKYAALLLAALLSTQAAKADDVSVGPLHGTFQNANIKGATPQVLILAGSGPTDRDGNNPLGVKASSYRLLAEELSKKGIASTRVDKRGMFASAAGAVDANSVFIPQLAADAHVWVKEIRQSTGAKCVWLAGHSEGGLVALVAAQDPTDLCGLILIASPGRPAGDILREQLKANPANAPLLGDAFSVLQALESDKAADVSAMHPALQGLFSPAVQPFWRSMLKIRPAELIRAYQGPILIVQGETDLQVSMADALALKDAQPRAELAKIPNTNHVLKSAPADRSANFATYADPTLPISPAVVSVITDFIVNH</sequence>
<dbReference type="EMBL" id="AWGB01000060">
    <property type="protein sequence ID" value="ESQ85353.1"/>
    <property type="molecule type" value="Genomic_DNA"/>
</dbReference>
<dbReference type="InterPro" id="IPR053145">
    <property type="entry name" value="AB_hydrolase_Est10"/>
</dbReference>
<dbReference type="PANTHER" id="PTHR43265">
    <property type="entry name" value="ESTERASE ESTD"/>
    <property type="match status" value="1"/>
</dbReference>
<dbReference type="Pfam" id="PF12146">
    <property type="entry name" value="Hydrolase_4"/>
    <property type="match status" value="1"/>
</dbReference>
<evidence type="ECO:0000256" key="1">
    <source>
        <dbReference type="SAM" id="SignalP"/>
    </source>
</evidence>
<dbReference type="Gene3D" id="3.40.50.1820">
    <property type="entry name" value="alpha/beta hydrolase"/>
    <property type="match status" value="1"/>
</dbReference>
<organism evidence="3 4">
    <name type="scientific">Asticcacaulis benevestitus DSM 16100 = ATCC BAA-896</name>
    <dbReference type="NCBI Taxonomy" id="1121022"/>
    <lineage>
        <taxon>Bacteria</taxon>
        <taxon>Pseudomonadati</taxon>
        <taxon>Pseudomonadota</taxon>
        <taxon>Alphaproteobacteria</taxon>
        <taxon>Caulobacterales</taxon>
        <taxon>Caulobacteraceae</taxon>
        <taxon>Asticcacaulis</taxon>
    </lineage>
</organism>
<feature type="domain" description="Serine aminopeptidase S33" evidence="2">
    <location>
        <begin position="65"/>
        <end position="267"/>
    </location>
</feature>
<dbReference type="PATRIC" id="fig|1121022.4.peg.3903"/>
<dbReference type="AlphaFoldDB" id="V4R1R3"/>
<keyword evidence="4" id="KW-1185">Reference proteome</keyword>
<name>V4R1R3_9CAUL</name>
<dbReference type="SUPFAM" id="SSF53474">
    <property type="entry name" value="alpha/beta-Hydrolases"/>
    <property type="match status" value="1"/>
</dbReference>
<feature type="chain" id="PRO_5004725344" description="Serine aminopeptidase S33 domain-containing protein" evidence="1">
    <location>
        <begin position="21"/>
        <end position="311"/>
    </location>
</feature>
<evidence type="ECO:0000313" key="4">
    <source>
        <dbReference type="Proteomes" id="UP000017837"/>
    </source>
</evidence>
<evidence type="ECO:0000313" key="3">
    <source>
        <dbReference type="EMBL" id="ESQ85353.1"/>
    </source>
</evidence>